<evidence type="ECO:0000256" key="1">
    <source>
        <dbReference type="ARBA" id="ARBA00004917"/>
    </source>
</evidence>
<evidence type="ECO:0000313" key="11">
    <source>
        <dbReference type="Proteomes" id="UP000182589"/>
    </source>
</evidence>
<dbReference type="Pfam" id="PF00885">
    <property type="entry name" value="DMRL_synthase"/>
    <property type="match status" value="1"/>
</dbReference>
<comment type="similarity">
    <text evidence="2 8">Belongs to the DMRL synthase family.</text>
</comment>
<comment type="pathway">
    <text evidence="1 8">Cofactor biosynthesis; riboflavin biosynthesis; riboflavin from 2-hydroxy-3-oxobutyl phosphate and 5-amino-6-(D-ribitylamino)uracil: step 1/2.</text>
</comment>
<evidence type="ECO:0000256" key="7">
    <source>
        <dbReference type="ARBA" id="ARBA00072606"/>
    </source>
</evidence>
<dbReference type="HAMAP" id="MF_00178">
    <property type="entry name" value="Lumazine_synth"/>
    <property type="match status" value="1"/>
</dbReference>
<reference evidence="9" key="3">
    <citation type="submission" date="2023-02" db="EMBL/GenBank/DDBJ databases">
        <title>Proposal of a novel subspecies: Alicyclobacillus hesperidum subspecies aegle.</title>
        <authorList>
            <person name="Goto K."/>
            <person name="Fujii T."/>
            <person name="Yasui K."/>
            <person name="Mochida K."/>
            <person name="Kato-Tanaka Y."/>
            <person name="Morohoshi S."/>
            <person name="An S.Y."/>
            <person name="Kasai H."/>
            <person name="Yokota A."/>
        </authorList>
    </citation>
    <scope>NUCLEOTIDE SEQUENCE</scope>
    <source>
        <strain evidence="9">DSM 12766</strain>
    </source>
</reference>
<dbReference type="Proteomes" id="UP001157137">
    <property type="component" value="Unassembled WGS sequence"/>
</dbReference>
<dbReference type="EC" id="2.5.1.78" evidence="3 8"/>
<dbReference type="GO" id="GO:0005829">
    <property type="term" value="C:cytosol"/>
    <property type="evidence" value="ECO:0007669"/>
    <property type="project" value="TreeGrafter"/>
</dbReference>
<dbReference type="InterPro" id="IPR034964">
    <property type="entry name" value="LS"/>
</dbReference>
<dbReference type="EMBL" id="BSRA01000005">
    <property type="protein sequence ID" value="GLV13477.1"/>
    <property type="molecule type" value="Genomic_DNA"/>
</dbReference>
<dbReference type="PANTHER" id="PTHR21058:SF0">
    <property type="entry name" value="6,7-DIMETHYL-8-RIBITYLLUMAZINE SYNTHASE"/>
    <property type="match status" value="1"/>
</dbReference>
<proteinExistence type="inferred from homology"/>
<feature type="binding site" evidence="8">
    <location>
        <begin position="80"/>
        <end position="82"/>
    </location>
    <ligand>
        <name>5-amino-6-(D-ribitylamino)uracil</name>
        <dbReference type="ChEBI" id="CHEBI:15934"/>
    </ligand>
</feature>
<dbReference type="Proteomes" id="UP000182589">
    <property type="component" value="Unassembled WGS sequence"/>
</dbReference>
<feature type="active site" description="Proton donor" evidence="8">
    <location>
        <position position="88"/>
    </location>
</feature>
<dbReference type="InterPro" id="IPR002180">
    <property type="entry name" value="LS/RS"/>
</dbReference>
<evidence type="ECO:0000313" key="9">
    <source>
        <dbReference type="EMBL" id="GLV13477.1"/>
    </source>
</evidence>
<dbReference type="Gene3D" id="3.40.50.960">
    <property type="entry name" value="Lumazine/riboflavin synthase"/>
    <property type="match status" value="1"/>
</dbReference>
<dbReference type="EMBL" id="FNOJ01000003">
    <property type="protein sequence ID" value="SDW22513.1"/>
    <property type="molecule type" value="Genomic_DNA"/>
</dbReference>
<dbReference type="RefSeq" id="WP_040289836.1">
    <property type="nucleotide sequence ID" value="NZ_BSRA01000005.1"/>
</dbReference>
<feature type="binding site" evidence="8">
    <location>
        <position position="127"/>
    </location>
    <ligand>
        <name>(2S)-2-hydroxy-3-oxobutyl phosphate</name>
        <dbReference type="ChEBI" id="CHEBI:58830"/>
    </ligand>
</feature>
<evidence type="ECO:0000256" key="8">
    <source>
        <dbReference type="HAMAP-Rule" id="MF_00178"/>
    </source>
</evidence>
<dbReference type="GO" id="GO:0009231">
    <property type="term" value="P:riboflavin biosynthetic process"/>
    <property type="evidence" value="ECO:0007669"/>
    <property type="project" value="UniProtKB-UniRule"/>
</dbReference>
<comment type="catalytic activity">
    <reaction evidence="6 8">
        <text>(2S)-2-hydroxy-3-oxobutyl phosphate + 5-amino-6-(D-ribitylamino)uracil = 6,7-dimethyl-8-(1-D-ribityl)lumazine + phosphate + 2 H2O + H(+)</text>
        <dbReference type="Rhea" id="RHEA:26152"/>
        <dbReference type="ChEBI" id="CHEBI:15377"/>
        <dbReference type="ChEBI" id="CHEBI:15378"/>
        <dbReference type="ChEBI" id="CHEBI:15934"/>
        <dbReference type="ChEBI" id="CHEBI:43474"/>
        <dbReference type="ChEBI" id="CHEBI:58201"/>
        <dbReference type="ChEBI" id="CHEBI:58830"/>
        <dbReference type="EC" id="2.5.1.78"/>
    </reaction>
</comment>
<accession>A0A1H2RSN1</accession>
<dbReference type="FunFam" id="3.40.50.960:FF:000001">
    <property type="entry name" value="6,7-dimethyl-8-ribityllumazine synthase"/>
    <property type="match status" value="1"/>
</dbReference>
<sequence>MRTYEAQLVASNQRVGIVVARFNEFITSKLLSGALDALNRHGLPEDNVEVAWVPGAFEIPSAAKWMATSGRFDVVIALGAVIRGSTPHFDYVSAEVAKGVAQLSMNTDTPVIFGVLTTDTIEQAIERAGTKAGNKGWDAAVSAIEMANLRRMLQG</sequence>
<evidence type="ECO:0000313" key="10">
    <source>
        <dbReference type="EMBL" id="SDW22513.1"/>
    </source>
</evidence>
<organism evidence="10 11">
    <name type="scientific">Alicyclobacillus hesperidum</name>
    <dbReference type="NCBI Taxonomy" id="89784"/>
    <lineage>
        <taxon>Bacteria</taxon>
        <taxon>Bacillati</taxon>
        <taxon>Bacillota</taxon>
        <taxon>Bacilli</taxon>
        <taxon>Bacillales</taxon>
        <taxon>Alicyclobacillaceae</taxon>
        <taxon>Alicyclobacillus</taxon>
    </lineage>
</organism>
<keyword evidence="5 8" id="KW-0808">Transferase</keyword>
<name>A0A1H2RSN1_9BACL</name>
<feature type="binding site" evidence="8">
    <location>
        <position position="22"/>
    </location>
    <ligand>
        <name>5-amino-6-(D-ribitylamino)uracil</name>
        <dbReference type="ChEBI" id="CHEBI:15934"/>
    </ligand>
</feature>
<reference evidence="11" key="2">
    <citation type="submission" date="2016-10" db="EMBL/GenBank/DDBJ databases">
        <authorList>
            <person name="Varghese N."/>
        </authorList>
    </citation>
    <scope>NUCLEOTIDE SEQUENCE [LARGE SCALE GENOMIC DNA]</scope>
    <source>
        <strain evidence="11">DSM 12489</strain>
    </source>
</reference>
<evidence type="ECO:0000256" key="5">
    <source>
        <dbReference type="ARBA" id="ARBA00022679"/>
    </source>
</evidence>
<evidence type="ECO:0000256" key="4">
    <source>
        <dbReference type="ARBA" id="ARBA00022619"/>
    </source>
</evidence>
<feature type="binding site" evidence="8">
    <location>
        <begin position="85"/>
        <end position="86"/>
    </location>
    <ligand>
        <name>(2S)-2-hydroxy-3-oxobutyl phosphate</name>
        <dbReference type="ChEBI" id="CHEBI:58830"/>
    </ligand>
</feature>
<dbReference type="UniPathway" id="UPA00275">
    <property type="reaction ID" value="UER00404"/>
</dbReference>
<evidence type="ECO:0000256" key="3">
    <source>
        <dbReference type="ARBA" id="ARBA00012664"/>
    </source>
</evidence>
<comment type="subunit">
    <text evidence="8">Forms an icosahedral capsid composed of 60 subunits, arranged as a dodecamer of pentamers.</text>
</comment>
<protein>
    <recommendedName>
        <fullName evidence="7 8">6,7-dimethyl-8-ribityllumazine synthase</fullName>
        <shortName evidence="8">DMRL synthase</shortName>
        <shortName evidence="8">LS</shortName>
        <shortName evidence="8">Lumazine synthase</shortName>
        <ecNumber evidence="3 8">2.5.1.78</ecNumber>
    </recommendedName>
</protein>
<dbReference type="PANTHER" id="PTHR21058">
    <property type="entry name" value="6,7-DIMETHYL-8-RIBITYLLUMAZINE SYNTHASE DMRL SYNTHASE LUMAZINE SYNTHASE"/>
    <property type="match status" value="1"/>
</dbReference>
<dbReference type="GO" id="GO:0000906">
    <property type="term" value="F:6,7-dimethyl-8-ribityllumazine synthase activity"/>
    <property type="evidence" value="ECO:0007669"/>
    <property type="project" value="UniProtKB-UniRule"/>
</dbReference>
<evidence type="ECO:0000256" key="6">
    <source>
        <dbReference type="ARBA" id="ARBA00048785"/>
    </source>
</evidence>
<keyword evidence="11" id="KW-1185">Reference proteome</keyword>
<feature type="binding site" evidence="8">
    <location>
        <position position="113"/>
    </location>
    <ligand>
        <name>5-amino-6-(D-ribitylamino)uracil</name>
        <dbReference type="ChEBI" id="CHEBI:15934"/>
    </ligand>
</feature>
<evidence type="ECO:0000256" key="2">
    <source>
        <dbReference type="ARBA" id="ARBA00007424"/>
    </source>
</evidence>
<dbReference type="NCBIfam" id="TIGR00114">
    <property type="entry name" value="lumazine-synth"/>
    <property type="match status" value="1"/>
</dbReference>
<comment type="function">
    <text evidence="8">Catalyzes the formation of 6,7-dimethyl-8-ribityllumazine by condensation of 5-amino-6-(D-ribitylamino)uracil with 3,4-dihydroxy-2-butanone 4-phosphate. This is the penultimate step in the biosynthesis of riboflavin.</text>
</comment>
<dbReference type="AlphaFoldDB" id="A0A1H2RSN1"/>
<dbReference type="STRING" id="89784.SAMN04489725_103131"/>
<gene>
    <name evidence="8 9" type="primary">ribH</name>
    <name evidence="9" type="ORF">Heshes_11610</name>
    <name evidence="10" type="ORF">SAMN04489725_103131</name>
</gene>
<dbReference type="InterPro" id="IPR036467">
    <property type="entry name" value="LS/RS_sf"/>
</dbReference>
<reference evidence="10" key="1">
    <citation type="submission" date="2016-10" db="EMBL/GenBank/DDBJ databases">
        <authorList>
            <person name="de Groot N.N."/>
        </authorList>
    </citation>
    <scope>NUCLEOTIDE SEQUENCE [LARGE SCALE GENOMIC DNA]</scope>
    <source>
        <strain evidence="10">DSM 12489</strain>
    </source>
</reference>
<dbReference type="CDD" id="cd09209">
    <property type="entry name" value="Lumazine_synthase-I"/>
    <property type="match status" value="1"/>
</dbReference>
<dbReference type="NCBIfam" id="NF000812">
    <property type="entry name" value="PRK00061.1-4"/>
    <property type="match status" value="1"/>
</dbReference>
<dbReference type="GO" id="GO:0009349">
    <property type="term" value="C:riboflavin synthase complex"/>
    <property type="evidence" value="ECO:0007669"/>
    <property type="project" value="UniProtKB-UniRule"/>
</dbReference>
<feature type="binding site" evidence="8">
    <location>
        <begin position="56"/>
        <end position="58"/>
    </location>
    <ligand>
        <name>5-amino-6-(D-ribitylamino)uracil</name>
        <dbReference type="ChEBI" id="CHEBI:15934"/>
    </ligand>
</feature>
<dbReference type="SUPFAM" id="SSF52121">
    <property type="entry name" value="Lumazine synthase"/>
    <property type="match status" value="1"/>
</dbReference>
<keyword evidence="4 8" id="KW-0686">Riboflavin biosynthesis</keyword>